<dbReference type="OrthoDB" id="5563016at2759"/>
<feature type="compositionally biased region" description="Polar residues" evidence="1">
    <location>
        <begin position="870"/>
        <end position="887"/>
    </location>
</feature>
<evidence type="ECO:0000313" key="2">
    <source>
        <dbReference type="EMBL" id="CEQ40690.1"/>
    </source>
</evidence>
<feature type="compositionally biased region" description="Polar residues" evidence="1">
    <location>
        <begin position="684"/>
        <end position="697"/>
    </location>
</feature>
<feature type="compositionally biased region" description="Basic and acidic residues" evidence="1">
    <location>
        <begin position="628"/>
        <end position="637"/>
    </location>
</feature>
<feature type="compositionally biased region" description="Low complexity" evidence="1">
    <location>
        <begin position="804"/>
        <end position="818"/>
    </location>
</feature>
<gene>
    <name evidence="2" type="primary">SPOSA6832_02327</name>
</gene>
<feature type="compositionally biased region" description="Gly residues" evidence="1">
    <location>
        <begin position="386"/>
        <end position="398"/>
    </location>
</feature>
<dbReference type="GO" id="GO:0003779">
    <property type="term" value="F:actin binding"/>
    <property type="evidence" value="ECO:0007669"/>
    <property type="project" value="TreeGrafter"/>
</dbReference>
<feature type="compositionally biased region" description="Low complexity" evidence="1">
    <location>
        <begin position="32"/>
        <end position="46"/>
    </location>
</feature>
<accession>A0A0D6EM45</accession>
<dbReference type="EMBL" id="CENE01000008">
    <property type="protein sequence ID" value="CEQ40690.1"/>
    <property type="molecule type" value="Genomic_DNA"/>
</dbReference>
<feature type="compositionally biased region" description="Low complexity" evidence="1">
    <location>
        <begin position="298"/>
        <end position="312"/>
    </location>
</feature>
<feature type="compositionally biased region" description="Polar residues" evidence="1">
    <location>
        <begin position="517"/>
        <end position="531"/>
    </location>
</feature>
<keyword evidence="3" id="KW-1185">Reference proteome</keyword>
<feature type="compositionally biased region" description="Polar residues" evidence="1">
    <location>
        <begin position="552"/>
        <end position="565"/>
    </location>
</feature>
<feature type="compositionally biased region" description="Low complexity" evidence="1">
    <location>
        <begin position="841"/>
        <end position="863"/>
    </location>
</feature>
<proteinExistence type="predicted"/>
<dbReference type="Proteomes" id="UP000243876">
    <property type="component" value="Unassembled WGS sequence"/>
</dbReference>
<dbReference type="PANTHER" id="PTHR12751:SF18">
    <property type="entry name" value="PHOSPHATASE AND ACTIN REGULATOR 1"/>
    <property type="match status" value="1"/>
</dbReference>
<dbReference type="AlphaFoldDB" id="A0A0D6EM45"/>
<feature type="compositionally biased region" description="Low complexity" evidence="1">
    <location>
        <begin position="698"/>
        <end position="714"/>
    </location>
</feature>
<dbReference type="PANTHER" id="PTHR12751">
    <property type="entry name" value="PHOSPHATASE AND ACTIN REGULATOR PHACTR"/>
    <property type="match status" value="1"/>
</dbReference>
<feature type="region of interest" description="Disordered" evidence="1">
    <location>
        <begin position="776"/>
        <end position="984"/>
    </location>
</feature>
<feature type="region of interest" description="Disordered" evidence="1">
    <location>
        <begin position="996"/>
        <end position="1019"/>
    </location>
</feature>
<feature type="region of interest" description="Disordered" evidence="1">
    <location>
        <begin position="298"/>
        <end position="742"/>
    </location>
</feature>
<feature type="compositionally biased region" description="Acidic residues" evidence="1">
    <location>
        <begin position="578"/>
        <end position="587"/>
    </location>
</feature>
<feature type="compositionally biased region" description="Basic and acidic residues" evidence="1">
    <location>
        <begin position="777"/>
        <end position="796"/>
    </location>
</feature>
<feature type="compositionally biased region" description="Low complexity" evidence="1">
    <location>
        <begin position="485"/>
        <end position="509"/>
    </location>
</feature>
<organism evidence="2 3">
    <name type="scientific">Sporidiobolus salmonicolor</name>
    <name type="common">Yeast-like fungus</name>
    <name type="synonym">Sporobolomyces salmonicolor</name>
    <dbReference type="NCBI Taxonomy" id="5005"/>
    <lineage>
        <taxon>Eukaryota</taxon>
        <taxon>Fungi</taxon>
        <taxon>Dikarya</taxon>
        <taxon>Basidiomycota</taxon>
        <taxon>Pucciniomycotina</taxon>
        <taxon>Microbotryomycetes</taxon>
        <taxon>Sporidiobolales</taxon>
        <taxon>Sporidiobolaceae</taxon>
        <taxon>Sporobolomyces</taxon>
    </lineage>
</organism>
<feature type="compositionally biased region" description="Low complexity" evidence="1">
    <location>
        <begin position="140"/>
        <end position="192"/>
    </location>
</feature>
<reference evidence="3" key="1">
    <citation type="submission" date="2015-02" db="EMBL/GenBank/DDBJ databases">
        <authorList>
            <person name="Gon?alves P."/>
        </authorList>
    </citation>
    <scope>NUCLEOTIDE SEQUENCE [LARGE SCALE GENOMIC DNA]</scope>
</reference>
<feature type="compositionally biased region" description="Low complexity" evidence="1">
    <location>
        <begin position="418"/>
        <end position="453"/>
    </location>
</feature>
<name>A0A0D6EM45_SPOSA</name>
<protein>
    <submittedName>
        <fullName evidence="2">SPOSA6832_02327-mRNA-1:cds</fullName>
    </submittedName>
</protein>
<dbReference type="GO" id="GO:0030036">
    <property type="term" value="P:actin cytoskeleton organization"/>
    <property type="evidence" value="ECO:0007669"/>
    <property type="project" value="TreeGrafter"/>
</dbReference>
<feature type="compositionally biased region" description="Polar residues" evidence="1">
    <location>
        <begin position="594"/>
        <end position="621"/>
    </location>
</feature>
<evidence type="ECO:0000256" key="1">
    <source>
        <dbReference type="SAM" id="MobiDB-lite"/>
    </source>
</evidence>
<sequence length="1232" mass="127157">MALVSSLAPSTSLYPAAAPIHTRTTSDPPPLVRALPAVPAHTASGTSGAGFGGMNGGSEAALGGANGRGTASKSGASSRGGPVANGSGSAAPGGVRALPSSQPHGPSAPFVAQDAATPSGLSVPTGARTPSPLPPPPLRVPSRSASTPPNTSASSSSSRPSPAPSPGASGSFSSYHAHSASTSSSSSAASAPAVPAIPRLPAAHLQQQHPSLYMHAAHPQMAHPSFVGQAFPSFAHPHAFPHPAYPFIPSPHPNGPNSYGALYANAGGQITPGGTAEQQKRMQAFQQAQWAQMEMLRNQQVAQQQANDWQQQARRRATSGPSPNHSPQYYSNPLPYPPSPSPSLNQHSPQFPSFGAGGALNPSFPPGAMLPQFGGHGYPTPPGSVEGIGRGGESGSSSGGSTREGGYHPYRRDPAPKSSSSESGATSRSASTPRSSHASTPSTSTMPSRAPTPKTQHQLGMHGRSESSVSVSSTLSPQNFPPLPTRSHSSSPSVHSIRTSPLPSSPSSFSRHRTDSANSSHSSAPRQDQNGASASPSRPSPAPRSRQDSFESARSATPVQAQSRPRPSPLGGPQSQNSDDDSDDGAESDGTAEATMTVNAGQVGRSPTMSSMAGTIRTQAPPTAAAVDKGKEKEKKGMKSRFKKAFGGGSSSSNTLTEAELEGRGPKEINGGFRGRTDSSSSSENSTAPRTPSSAHQSHPSIASLASSSTLNAAGDGASTRKPPSSRFRLLNSKLNSSTDNISISSTVSSASVMIRKLGQMGKLARRNSLMGLTKAFKKDKNKGDNSEDEDQPKLSKKDKKKGAVATASVSHATAEAEASPHTAGMSPAAALAKKHQMQYAEQEAADAARAAAAATAATEAARLGPPKGSFQQVAHSRTGSNASNDAASIRSGKWSIGGVGVGRSKTTDDVLDGGRSRALEKEKEKLKSRGGGKGSRFRLGFGGSKTDLHAADGDDASSVAGTGLYDDGETTPRQSLEVLAPPQRYQTYGATYGERETSAQGSADEYEPSLYRQGAVPPKQASKAVRGILKGARTYRQEDYAAPRPAFIRNRASSFDAPQQQTRPGSPGGAALVNVIPSHAQVDGVVPSSTSVRADTHPPTSTDLIHDAAVARIEPRHPPPSSGPYAHPGMNASAPVLAHFTSPLSLRSASAPGSSRRIAFAANLSVHTTWPAAIYDRRAEPATCNRLTPSLAQQIKEELNSFKMEEMEVHPASRKLTHFCELFPPLSFSSP</sequence>
<feature type="compositionally biased region" description="Basic and acidic residues" evidence="1">
    <location>
        <begin position="906"/>
        <end position="928"/>
    </location>
</feature>
<evidence type="ECO:0000313" key="3">
    <source>
        <dbReference type="Proteomes" id="UP000243876"/>
    </source>
</evidence>
<feature type="compositionally biased region" description="Gly residues" evidence="1">
    <location>
        <begin position="47"/>
        <end position="56"/>
    </location>
</feature>
<feature type="region of interest" description="Disordered" evidence="1">
    <location>
        <begin position="1"/>
        <end position="192"/>
    </location>
</feature>